<protein>
    <submittedName>
        <fullName evidence="1">Uncharacterized protein</fullName>
    </submittedName>
</protein>
<organism evidence="1 2">
    <name type="scientific">Datura stramonium</name>
    <name type="common">Jimsonweed</name>
    <name type="synonym">Common thornapple</name>
    <dbReference type="NCBI Taxonomy" id="4076"/>
    <lineage>
        <taxon>Eukaryota</taxon>
        <taxon>Viridiplantae</taxon>
        <taxon>Streptophyta</taxon>
        <taxon>Embryophyta</taxon>
        <taxon>Tracheophyta</taxon>
        <taxon>Spermatophyta</taxon>
        <taxon>Magnoliopsida</taxon>
        <taxon>eudicotyledons</taxon>
        <taxon>Gunneridae</taxon>
        <taxon>Pentapetalae</taxon>
        <taxon>asterids</taxon>
        <taxon>lamiids</taxon>
        <taxon>Solanales</taxon>
        <taxon>Solanaceae</taxon>
        <taxon>Solanoideae</taxon>
        <taxon>Datureae</taxon>
        <taxon>Datura</taxon>
    </lineage>
</organism>
<accession>A0ABS8W4Z6</accession>
<comment type="caution">
    <text evidence="1">The sequence shown here is derived from an EMBL/GenBank/DDBJ whole genome shotgun (WGS) entry which is preliminary data.</text>
</comment>
<reference evidence="1 2" key="1">
    <citation type="journal article" date="2021" name="BMC Genomics">
        <title>Datura genome reveals duplications of psychoactive alkaloid biosynthetic genes and high mutation rate following tissue culture.</title>
        <authorList>
            <person name="Rajewski A."/>
            <person name="Carter-House D."/>
            <person name="Stajich J."/>
            <person name="Litt A."/>
        </authorList>
    </citation>
    <scope>NUCLEOTIDE SEQUENCE [LARGE SCALE GENOMIC DNA]</scope>
    <source>
        <strain evidence="1">AR-01</strain>
    </source>
</reference>
<sequence>MVNFKDYASPSSKLKYLIIESSERPAMQTRLLVQTPLTGWYADPWTLLRNTLHMKNCTFECKSTSTRSSQMWSLQSSLHRYTNIACALPSLAHRIVREEIRWGETVVFEGEYCHIPGYWEWAKDTLARSQEALIAADIYDAVYASLFTYDRNSDELQAFCEAWCPKMNTVLTSLGELSIYLWDLYILGGLPIGGSLYEEVILEDTELTGTDAKY</sequence>
<evidence type="ECO:0000313" key="2">
    <source>
        <dbReference type="Proteomes" id="UP000823775"/>
    </source>
</evidence>
<dbReference type="Proteomes" id="UP000823775">
    <property type="component" value="Unassembled WGS sequence"/>
</dbReference>
<evidence type="ECO:0000313" key="1">
    <source>
        <dbReference type="EMBL" id="MCE2055593.1"/>
    </source>
</evidence>
<dbReference type="EMBL" id="JACEIK010006377">
    <property type="protein sequence ID" value="MCE2055593.1"/>
    <property type="molecule type" value="Genomic_DNA"/>
</dbReference>
<name>A0ABS8W4Z6_DATST</name>
<keyword evidence="2" id="KW-1185">Reference proteome</keyword>
<proteinExistence type="predicted"/>
<gene>
    <name evidence="1" type="ORF">HAX54_042935</name>
</gene>